<sequence length="257" mass="28955">MPPKKMPPVLQMATPGTKQRRASDLFGDAAESSSVMDIDDQPTPTPINPDPNRYIQSQQETQPPSQTTQPLPETPPAQGGGRVEPGHPNAQEPAHHHAKEPDQTELLKSLIKQVNEYRTEVRNLSKGKQPETNPGGADNQLVEQLSKLFAQSGGQSTVDREEKKLHQLAKTHWRDTKRLHGRENYSEWKKDLLIDADYINARDVLLRPKEMPKETPSQSAVYNTSTIPNTHMTSYPVWTPYMASHLRKNVYSSLKRS</sequence>
<dbReference type="HOGENOM" id="CLU_1081760_0_0_1"/>
<protein>
    <submittedName>
        <fullName evidence="2">Uncharacterized protein</fullName>
    </submittedName>
</protein>
<dbReference type="RefSeq" id="XP_040639191.1">
    <property type="nucleotide sequence ID" value="XM_040778980.1"/>
</dbReference>
<accession>A0A017SER7</accession>
<dbReference type="Proteomes" id="UP000019804">
    <property type="component" value="Unassembled WGS sequence"/>
</dbReference>
<feature type="compositionally biased region" description="Low complexity" evidence="1">
    <location>
        <begin position="56"/>
        <end position="71"/>
    </location>
</feature>
<name>A0A017SER7_ASPRC</name>
<dbReference type="GeneID" id="63694104"/>
<evidence type="ECO:0000313" key="2">
    <source>
        <dbReference type="EMBL" id="EYE95503.1"/>
    </source>
</evidence>
<dbReference type="EMBL" id="KK088422">
    <property type="protein sequence ID" value="EYE95503.1"/>
    <property type="molecule type" value="Genomic_DNA"/>
</dbReference>
<gene>
    <name evidence="2" type="ORF">EURHEDRAFT_377567</name>
</gene>
<feature type="region of interest" description="Disordered" evidence="1">
    <location>
        <begin position="1"/>
        <end position="106"/>
    </location>
</feature>
<organism evidence="2 3">
    <name type="scientific">Aspergillus ruber (strain CBS 135680)</name>
    <dbReference type="NCBI Taxonomy" id="1388766"/>
    <lineage>
        <taxon>Eukaryota</taxon>
        <taxon>Fungi</taxon>
        <taxon>Dikarya</taxon>
        <taxon>Ascomycota</taxon>
        <taxon>Pezizomycotina</taxon>
        <taxon>Eurotiomycetes</taxon>
        <taxon>Eurotiomycetidae</taxon>
        <taxon>Eurotiales</taxon>
        <taxon>Aspergillaceae</taxon>
        <taxon>Aspergillus</taxon>
        <taxon>Aspergillus subgen. Aspergillus</taxon>
    </lineage>
</organism>
<evidence type="ECO:0000313" key="3">
    <source>
        <dbReference type="Proteomes" id="UP000019804"/>
    </source>
</evidence>
<evidence type="ECO:0000256" key="1">
    <source>
        <dbReference type="SAM" id="MobiDB-lite"/>
    </source>
</evidence>
<dbReference type="OrthoDB" id="10441855at2759"/>
<dbReference type="AlphaFoldDB" id="A0A017SER7"/>
<proteinExistence type="predicted"/>
<keyword evidence="3" id="KW-1185">Reference proteome</keyword>
<reference evidence="3" key="1">
    <citation type="journal article" date="2014" name="Nat. Commun.">
        <title>Genomic adaptations of the halophilic Dead Sea filamentous fungus Eurotium rubrum.</title>
        <authorList>
            <person name="Kis-Papo T."/>
            <person name="Weig A.R."/>
            <person name="Riley R."/>
            <person name="Persoh D."/>
            <person name="Salamov A."/>
            <person name="Sun H."/>
            <person name="Lipzen A."/>
            <person name="Wasser S.P."/>
            <person name="Rambold G."/>
            <person name="Grigoriev I.V."/>
            <person name="Nevo E."/>
        </authorList>
    </citation>
    <scope>NUCLEOTIDE SEQUENCE [LARGE SCALE GENOMIC DNA]</scope>
    <source>
        <strain evidence="3">CBS 135680</strain>
    </source>
</reference>
<feature type="compositionally biased region" description="Basic and acidic residues" evidence="1">
    <location>
        <begin position="93"/>
        <end position="102"/>
    </location>
</feature>